<feature type="domain" description="Sigma-54 factor interaction" evidence="7">
    <location>
        <begin position="101"/>
        <end position="330"/>
    </location>
</feature>
<accession>A0ABU6JFV1</accession>
<dbReference type="InterPro" id="IPR003593">
    <property type="entry name" value="AAA+_ATPase"/>
</dbReference>
<keyword evidence="5" id="KW-0804">Transcription</keyword>
<evidence type="ECO:0000256" key="5">
    <source>
        <dbReference type="ARBA" id="ARBA00023163"/>
    </source>
</evidence>
<evidence type="ECO:0000256" key="2">
    <source>
        <dbReference type="ARBA" id="ARBA00022840"/>
    </source>
</evidence>
<keyword evidence="1" id="KW-0547">Nucleotide-binding</keyword>
<protein>
    <submittedName>
        <fullName evidence="8">Sigma-54 dependent transcriptional regulator</fullName>
    </submittedName>
</protein>
<dbReference type="SUPFAM" id="SSF52540">
    <property type="entry name" value="P-loop containing nucleoside triphosphate hydrolases"/>
    <property type="match status" value="1"/>
</dbReference>
<keyword evidence="3" id="KW-0805">Transcription regulation</keyword>
<evidence type="ECO:0000256" key="4">
    <source>
        <dbReference type="ARBA" id="ARBA00023125"/>
    </source>
</evidence>
<dbReference type="InterPro" id="IPR002078">
    <property type="entry name" value="Sigma_54_int"/>
</dbReference>
<evidence type="ECO:0000256" key="1">
    <source>
        <dbReference type="ARBA" id="ARBA00022741"/>
    </source>
</evidence>
<dbReference type="InterPro" id="IPR025662">
    <property type="entry name" value="Sigma_54_int_dom_ATP-bd_1"/>
</dbReference>
<dbReference type="RefSeq" id="WP_326509213.1">
    <property type="nucleotide sequence ID" value="NZ_JAWIIV010000032.1"/>
</dbReference>
<sequence>MKLYNPGLPGNSAMSYAGLIEKIEILRTTLRWANRLERADIEKLLRQSNVLRDEVMQLSHKERFIKAASESNESDEGPARERLPGERRQALLARSFVFEGTFGDNPELLDALEVAEKAAPTDLPVLIDGESGTGKELMAKVIHANGSRSDKPFISVNCGAIPENLIESELFGHKRGSFTGAATDRKGKFESAHKGTIFLDEIGELPLTGQVKLLRVLEAHEIQRVGSDEPIPVDTRIVAATNRNLRKLSEEGIFREDLFYRLSVIHVNLPPLRQRKDEIPLLFSYFCDEAAEMMKRRPIRMTPQLREFLLNYRYPGNIRELRNLIYRLSCLAGETADVVHLPVDIRPGASVDAARAASAVTAATATTATSPASVVPAAPASLHGLTPPAASGARHIDVSGMPLLPGALSDARRIASDEAEKAFLEKGLREVGGTVSELARRCEMNRSHLQMLLKKHGIHSKDFRAPRKAAADEVEYGR</sequence>
<reference evidence="8 9" key="1">
    <citation type="submission" date="2023-10" db="EMBL/GenBank/DDBJ databases">
        <title>Noviherbaspirillum sp. CPCC 100848 genome assembly.</title>
        <authorList>
            <person name="Li X.Y."/>
            <person name="Fang X.M."/>
        </authorList>
    </citation>
    <scope>NUCLEOTIDE SEQUENCE [LARGE SCALE GENOMIC DNA]</scope>
    <source>
        <strain evidence="8 9">CPCC 100848</strain>
    </source>
</reference>
<keyword evidence="2" id="KW-0067">ATP-binding</keyword>
<dbReference type="PANTHER" id="PTHR32071">
    <property type="entry name" value="TRANSCRIPTIONAL REGULATORY PROTEIN"/>
    <property type="match status" value="1"/>
</dbReference>
<comment type="caution">
    <text evidence="8">The sequence shown here is derived from an EMBL/GenBank/DDBJ whole genome shotgun (WGS) entry which is preliminary data.</text>
</comment>
<dbReference type="Gene3D" id="3.40.50.300">
    <property type="entry name" value="P-loop containing nucleotide triphosphate hydrolases"/>
    <property type="match status" value="1"/>
</dbReference>
<dbReference type="CDD" id="cd00009">
    <property type="entry name" value="AAA"/>
    <property type="match status" value="1"/>
</dbReference>
<dbReference type="EMBL" id="JAWIIV010000032">
    <property type="protein sequence ID" value="MEC4722542.1"/>
    <property type="molecule type" value="Genomic_DNA"/>
</dbReference>
<dbReference type="SUPFAM" id="SSF46689">
    <property type="entry name" value="Homeodomain-like"/>
    <property type="match status" value="1"/>
</dbReference>
<dbReference type="Gene3D" id="1.10.10.60">
    <property type="entry name" value="Homeodomain-like"/>
    <property type="match status" value="1"/>
</dbReference>
<dbReference type="Proteomes" id="UP001352263">
    <property type="component" value="Unassembled WGS sequence"/>
</dbReference>
<keyword evidence="4" id="KW-0238">DNA-binding</keyword>
<dbReference type="PROSITE" id="PS00675">
    <property type="entry name" value="SIGMA54_INTERACT_1"/>
    <property type="match status" value="1"/>
</dbReference>
<dbReference type="Pfam" id="PF00158">
    <property type="entry name" value="Sigma54_activat"/>
    <property type="match status" value="1"/>
</dbReference>
<proteinExistence type="predicted"/>
<dbReference type="InterPro" id="IPR025944">
    <property type="entry name" value="Sigma_54_int_dom_CS"/>
</dbReference>
<dbReference type="PROSITE" id="PS00688">
    <property type="entry name" value="SIGMA54_INTERACT_3"/>
    <property type="match status" value="1"/>
</dbReference>
<keyword evidence="9" id="KW-1185">Reference proteome</keyword>
<gene>
    <name evidence="8" type="ORF">RY831_25580</name>
</gene>
<dbReference type="Gene3D" id="1.10.8.60">
    <property type="match status" value="1"/>
</dbReference>
<dbReference type="InterPro" id="IPR009057">
    <property type="entry name" value="Homeodomain-like_sf"/>
</dbReference>
<dbReference type="PROSITE" id="PS50045">
    <property type="entry name" value="SIGMA54_INTERACT_4"/>
    <property type="match status" value="1"/>
</dbReference>
<dbReference type="PANTHER" id="PTHR32071:SF81">
    <property type="entry name" value="PROPIONATE CATABOLISM OPERON REGULATORY PROTEIN"/>
    <property type="match status" value="1"/>
</dbReference>
<evidence type="ECO:0000259" key="7">
    <source>
        <dbReference type="PROSITE" id="PS50045"/>
    </source>
</evidence>
<dbReference type="InterPro" id="IPR027417">
    <property type="entry name" value="P-loop_NTPase"/>
</dbReference>
<feature type="region of interest" description="Disordered" evidence="6">
    <location>
        <begin position="66"/>
        <end position="85"/>
    </location>
</feature>
<dbReference type="InterPro" id="IPR058031">
    <property type="entry name" value="AAA_lid_NorR"/>
</dbReference>
<dbReference type="Pfam" id="PF25601">
    <property type="entry name" value="AAA_lid_14"/>
    <property type="match status" value="1"/>
</dbReference>
<evidence type="ECO:0000256" key="3">
    <source>
        <dbReference type="ARBA" id="ARBA00023015"/>
    </source>
</evidence>
<dbReference type="PROSITE" id="PS00676">
    <property type="entry name" value="SIGMA54_INTERACT_2"/>
    <property type="match status" value="1"/>
</dbReference>
<evidence type="ECO:0000313" key="8">
    <source>
        <dbReference type="EMBL" id="MEC4722542.1"/>
    </source>
</evidence>
<evidence type="ECO:0000256" key="6">
    <source>
        <dbReference type="SAM" id="MobiDB-lite"/>
    </source>
</evidence>
<evidence type="ECO:0000313" key="9">
    <source>
        <dbReference type="Proteomes" id="UP001352263"/>
    </source>
</evidence>
<name>A0ABU6JFV1_9BURK</name>
<dbReference type="InterPro" id="IPR025943">
    <property type="entry name" value="Sigma_54_int_dom_ATP-bd_2"/>
</dbReference>
<organism evidence="8 9">
    <name type="scientific">Noviherbaspirillum album</name>
    <dbReference type="NCBI Taxonomy" id="3080276"/>
    <lineage>
        <taxon>Bacteria</taxon>
        <taxon>Pseudomonadati</taxon>
        <taxon>Pseudomonadota</taxon>
        <taxon>Betaproteobacteria</taxon>
        <taxon>Burkholderiales</taxon>
        <taxon>Oxalobacteraceae</taxon>
        <taxon>Noviherbaspirillum</taxon>
    </lineage>
</organism>
<dbReference type="SMART" id="SM00382">
    <property type="entry name" value="AAA"/>
    <property type="match status" value="1"/>
</dbReference>